<feature type="compositionally biased region" description="Basic and acidic residues" evidence="1">
    <location>
        <begin position="72"/>
        <end position="86"/>
    </location>
</feature>
<dbReference type="PROSITE" id="PS51257">
    <property type="entry name" value="PROKAR_LIPOPROTEIN"/>
    <property type="match status" value="1"/>
</dbReference>
<feature type="signal peptide" evidence="2">
    <location>
        <begin position="1"/>
        <end position="29"/>
    </location>
</feature>
<proteinExistence type="predicted"/>
<feature type="region of interest" description="Disordered" evidence="1">
    <location>
        <begin position="57"/>
        <end position="86"/>
    </location>
</feature>
<dbReference type="AlphaFoldDB" id="A0A3S4WPE5"/>
<name>A0A3S4WPE5_SERRU</name>
<dbReference type="Proteomes" id="UP000281904">
    <property type="component" value="Chromosome"/>
</dbReference>
<protein>
    <submittedName>
        <fullName evidence="3">Uncharacterized protein</fullName>
    </submittedName>
</protein>
<gene>
    <name evidence="3" type="ORF">NCTC10036_00485</name>
</gene>
<dbReference type="EMBL" id="LR134493">
    <property type="protein sequence ID" value="VEI61500.1"/>
    <property type="molecule type" value="Genomic_DNA"/>
</dbReference>
<feature type="chain" id="PRO_5018702962" evidence="2">
    <location>
        <begin position="30"/>
        <end position="86"/>
    </location>
</feature>
<evidence type="ECO:0000313" key="3">
    <source>
        <dbReference type="EMBL" id="VEI61500.1"/>
    </source>
</evidence>
<evidence type="ECO:0000256" key="1">
    <source>
        <dbReference type="SAM" id="MobiDB-lite"/>
    </source>
</evidence>
<accession>A0A3S4WPE5</accession>
<reference evidence="3 4" key="1">
    <citation type="submission" date="2018-12" db="EMBL/GenBank/DDBJ databases">
        <authorList>
            <consortium name="Pathogen Informatics"/>
        </authorList>
    </citation>
    <scope>NUCLEOTIDE SEQUENCE [LARGE SCALE GENOMIC DNA]</scope>
    <source>
        <strain evidence="3 4">NCTC10036</strain>
    </source>
</reference>
<organism evidence="3 4">
    <name type="scientific">Serratia rubidaea</name>
    <name type="common">Serratia marinorubra</name>
    <dbReference type="NCBI Taxonomy" id="61652"/>
    <lineage>
        <taxon>Bacteria</taxon>
        <taxon>Pseudomonadati</taxon>
        <taxon>Pseudomonadota</taxon>
        <taxon>Gammaproteobacteria</taxon>
        <taxon>Enterobacterales</taxon>
        <taxon>Yersiniaceae</taxon>
        <taxon>Serratia</taxon>
    </lineage>
</organism>
<sequence>MRLTRLKHRFFTLLSTLLFIGCLHSAVRAEGHLKITLQPALSRVSSDMQDIREALTRYAGEDDDAPNPLSRAETRTAERRGSEEEL</sequence>
<evidence type="ECO:0000256" key="2">
    <source>
        <dbReference type="SAM" id="SignalP"/>
    </source>
</evidence>
<dbReference type="RefSeq" id="WP_126530383.1">
    <property type="nucleotide sequence ID" value="NZ_JAMWJM010000001.1"/>
</dbReference>
<keyword evidence="2" id="KW-0732">Signal</keyword>
<evidence type="ECO:0000313" key="4">
    <source>
        <dbReference type="Proteomes" id="UP000281904"/>
    </source>
</evidence>